<dbReference type="InterPro" id="IPR036317">
    <property type="entry name" value="Cullin_homology_sf"/>
</dbReference>
<dbReference type="InterPro" id="IPR056405">
    <property type="entry name" value="ARM_CUL7_CUL9"/>
</dbReference>
<dbReference type="SMART" id="SM01337">
    <property type="entry name" value="APC10"/>
    <property type="match status" value="1"/>
</dbReference>
<dbReference type="Pfam" id="PF03256">
    <property type="entry name" value="ANAPC10"/>
    <property type="match status" value="1"/>
</dbReference>
<dbReference type="GO" id="GO:0005737">
    <property type="term" value="C:cytoplasm"/>
    <property type="evidence" value="ECO:0007669"/>
    <property type="project" value="UniProtKB-SubCell"/>
</dbReference>
<evidence type="ECO:0000259" key="8">
    <source>
        <dbReference type="PROSITE" id="PS51284"/>
    </source>
</evidence>
<dbReference type="GO" id="GO:0006511">
    <property type="term" value="P:ubiquitin-dependent protein catabolic process"/>
    <property type="evidence" value="ECO:0007669"/>
    <property type="project" value="InterPro"/>
</dbReference>
<dbReference type="InterPro" id="IPR055486">
    <property type="entry name" value="CUL7/CUL9_N"/>
</dbReference>
<dbReference type="SUPFAM" id="SSF63748">
    <property type="entry name" value="Tudor/PWWP/MBT"/>
    <property type="match status" value="1"/>
</dbReference>
<dbReference type="InterPro" id="IPR021097">
    <property type="entry name" value="CPH_domain"/>
</dbReference>
<evidence type="ECO:0000256" key="2">
    <source>
        <dbReference type="ARBA" id="ARBA00022490"/>
    </source>
</evidence>
<feature type="domain" description="Cullin family profile" evidence="7">
    <location>
        <begin position="1156"/>
        <end position="1421"/>
    </location>
</feature>
<dbReference type="InterPro" id="IPR008979">
    <property type="entry name" value="Galactose-bd-like_sf"/>
</dbReference>
<dbReference type="InterPro" id="IPR059120">
    <property type="entry name" value="Cullin-like_AB"/>
</dbReference>
<keyword evidence="4" id="KW-0832">Ubl conjugation</keyword>
<dbReference type="InterPro" id="IPR016158">
    <property type="entry name" value="Cullin_homology"/>
</dbReference>
<keyword evidence="2" id="KW-0963">Cytoplasm</keyword>
<evidence type="ECO:0000259" key="7">
    <source>
        <dbReference type="PROSITE" id="PS50069"/>
    </source>
</evidence>
<evidence type="ECO:0000313" key="10">
    <source>
        <dbReference type="Proteomes" id="UP000694545"/>
    </source>
</evidence>
<organism evidence="9 10">
    <name type="scientific">Varanus komodoensis</name>
    <name type="common">Komodo dragon</name>
    <dbReference type="NCBI Taxonomy" id="61221"/>
    <lineage>
        <taxon>Eukaryota</taxon>
        <taxon>Metazoa</taxon>
        <taxon>Chordata</taxon>
        <taxon>Craniata</taxon>
        <taxon>Vertebrata</taxon>
        <taxon>Euteleostomi</taxon>
        <taxon>Lepidosauria</taxon>
        <taxon>Squamata</taxon>
        <taxon>Bifurcata</taxon>
        <taxon>Unidentata</taxon>
        <taxon>Episquamata</taxon>
        <taxon>Toxicofera</taxon>
        <taxon>Anguimorpha</taxon>
        <taxon>Paleoanguimorpha</taxon>
        <taxon>Varanoidea</taxon>
        <taxon>Varanidae</taxon>
        <taxon>Varanus</taxon>
    </lineage>
</organism>
<dbReference type="PROSITE" id="PS51284">
    <property type="entry name" value="DOC"/>
    <property type="match status" value="1"/>
</dbReference>
<dbReference type="Gene3D" id="1.10.10.10">
    <property type="entry name" value="Winged helix-like DNA-binding domain superfamily/Winged helix DNA-binding domain"/>
    <property type="match status" value="1"/>
</dbReference>
<evidence type="ECO:0000256" key="3">
    <source>
        <dbReference type="ARBA" id="ARBA00022786"/>
    </source>
</evidence>
<evidence type="ECO:0008006" key="11">
    <source>
        <dbReference type="Google" id="ProtNLM"/>
    </source>
</evidence>
<evidence type="ECO:0000256" key="5">
    <source>
        <dbReference type="PROSITE-ProRule" id="PRU00330"/>
    </source>
</evidence>
<comment type="subcellular location">
    <subcellularLocation>
        <location evidence="1">Cytoplasm</location>
    </subcellularLocation>
</comment>
<feature type="region of interest" description="Disordered" evidence="6">
    <location>
        <begin position="572"/>
        <end position="602"/>
    </location>
</feature>
<dbReference type="PANTHER" id="PTHR22771:SF4">
    <property type="entry name" value="CULLIN 7-RELATED"/>
    <property type="match status" value="1"/>
</dbReference>
<dbReference type="Pfam" id="PF24742">
    <property type="entry name" value="ARM_CUL7_CUL9"/>
    <property type="match status" value="1"/>
</dbReference>
<dbReference type="Proteomes" id="UP000694545">
    <property type="component" value="Unplaced"/>
</dbReference>
<keyword evidence="3" id="KW-0833">Ubl conjugation pathway</keyword>
<dbReference type="PANTHER" id="PTHR22771">
    <property type="entry name" value="CULLIN AND GALACTOSE-BINDING DOMAIN-CONTAINING"/>
    <property type="match status" value="1"/>
</dbReference>
<proteinExistence type="inferred from homology"/>
<dbReference type="PROSITE" id="PS50069">
    <property type="entry name" value="CULLIN_2"/>
    <property type="match status" value="1"/>
</dbReference>
<evidence type="ECO:0000256" key="6">
    <source>
        <dbReference type="SAM" id="MobiDB-lite"/>
    </source>
</evidence>
<dbReference type="SUPFAM" id="SSF49785">
    <property type="entry name" value="Galactose-binding domain-like"/>
    <property type="match status" value="1"/>
</dbReference>
<protein>
    <recommendedName>
        <fullName evidence="11">Cullin 9</fullName>
    </recommendedName>
</protein>
<dbReference type="Gene3D" id="2.30.30.30">
    <property type="match status" value="1"/>
</dbReference>
<reference evidence="9" key="2">
    <citation type="submission" date="2025-09" db="UniProtKB">
        <authorList>
            <consortium name="Ensembl"/>
        </authorList>
    </citation>
    <scope>IDENTIFICATION</scope>
</reference>
<dbReference type="Ensembl" id="ENSVKKT00000019274.1">
    <property type="protein sequence ID" value="ENSVKKP00000018808.1"/>
    <property type="gene ID" value="ENSVKKG00000012619.1"/>
</dbReference>
<comment type="similarity">
    <text evidence="5">Belongs to the cullin family.</text>
</comment>
<evidence type="ECO:0000256" key="1">
    <source>
        <dbReference type="ARBA" id="ARBA00004496"/>
    </source>
</evidence>
<dbReference type="GO" id="GO:0031625">
    <property type="term" value="F:ubiquitin protein ligase binding"/>
    <property type="evidence" value="ECO:0007669"/>
    <property type="project" value="InterPro"/>
</dbReference>
<name>A0A8D2Q4F6_VARKO</name>
<dbReference type="SUPFAM" id="SSF75632">
    <property type="entry name" value="Cullin homology domain"/>
    <property type="match status" value="1"/>
</dbReference>
<dbReference type="InterPro" id="IPR036388">
    <property type="entry name" value="WH-like_DNA-bd_sf"/>
</dbReference>
<feature type="region of interest" description="Disordered" evidence="6">
    <location>
        <begin position="82"/>
        <end position="102"/>
    </location>
</feature>
<sequence>MVIEKQKGNVPVLLGPQLQACPAVLIQQCHSRKEHIDYLIHSNIPGLENDTGSSTGASSTESQMEHIQLWMSAADAYANCPSPLGKRKPKEQQAEKKTSSVFPSDVTMDEASLNEMKADVRTLVLRATRQMASPTVPQTSILHTIHVLSAYASIGSLVGVFKETGALNMLMKMLCHEEKQIRRSAGKMLRALASHDAGSRAYVLLSLSQQDGIEQHMDFDSCYTLLELFAETTSSKEHCMSFEGIPLPQIPGKLLFSLVKRYLCATSLMDKLTSTAELKGEHQCSGAVFGGKSRIQCEFDFSMAMAHLISELMEVMGWNSKGELQCLRTKQPRVGQSIFQPHKKTRGFKSRSAFLSRNSYAEYIQEKLARGMRVRMLEDYEKVCAGDEGEFLQSTDGTPPVQVYWEYLGRTYWVHWHMIEIVGSARHAEQKAQEKLSSLTETLRQDTGKQVLGSYCNPLRGLYSLPYLMDQVDENSGTLSRAEWWELLFFIKKLELHEQQEVLLELDEEGLIQLSMSVELAQQVLHLLDQHCQGCTRNDLHSSHVYLKYSFSKGAAEQSCKNMDMISANCGGPSEAMASEKPKKESLSAEVPSPASSGTEKTDTQLINELLKAEGLSFPDTLDEKAKGKLTWVRRGMHSGQHGGPRCCAGRTMSPLLCLQVVQEGIGFLHCLAALDKDCAVMMCCLGTKEALTKVLEKHGPGLPQVAELEDLLSSSEKYASLYKKMTASILAGCIQMVLDQIEEHRWSHQPITVPFFNLFLQNLCQGCSVEVKEDKCWQRVEVSSNPQQASKLVDGNPSTYWESNGSSCSHYINVYMHRGVTVRQMSLLVAMEDSCYMPARILVLGRESASGISTRLNMVCVPPSASRVTLLENMSCFWPIIQIKIKRCQLGGIDTRVRGLEVLGPKPTFWPVFKEQLCRRTYLFYTTKAHTWCQEISEDRMQLLQLFSRLNSALRHEQVFADRFLPDDEAAQALGKTCWEALITPLVQSITSPDPSGISPLSWLLSQYLENVEVARRTKSRAAVFNSRVRRLSHLLVHVDSSSPEPEDLKPPVKSSECPPGSWGGRGRHSFLSRGRPSSTTGITQCWKGVVQQQVKRFLESSWQAPDFVERYCSTYQRLRTAMEELFGQQMSFMLALCHGFSGGLLQLSFLTAMHVSEQFARYIDRWIQESWANSGNVESLQRLQQSLEPILFLAGLELANTFEHFYRYYLGDRLLSQGKTWLETAVVEHIGLCFPNRFPQQMLKNLSELEQQQQQFHLFQLQQLDKHLLELDQRGKQEEEAEEEEEAVVSAGGRRIEEEADVKVLALSPRCWTISPLCYLEEPARFFPPSLSQHLSKFADFYTQSQSRFGQEHTKPRRLQWTWLGHAELEHQGCVLHVSTLQMYILLCFNDAEEVSVEVLSQETGLSPVLLSHALNPLTKENGILTQNQSKLNEVTLSQVSGQHLWLLPKQTYLNVEENEASALERKRNIICCLLIQILKEEKEIHIDSLVFRVRRAHGCAFRNLSPFCSSTDVLSCILRMVNQGSIRRQDDHPELLKYLSTELPAPAEPKNQPRVVFQTMQIKKAPSMPCGEKKHTFSTFR</sequence>
<dbReference type="InterPro" id="IPR004939">
    <property type="entry name" value="APC_su10/DOC_dom"/>
</dbReference>
<dbReference type="Pfam" id="PF11515">
    <property type="entry name" value="Cul7"/>
    <property type="match status" value="1"/>
</dbReference>
<keyword evidence="10" id="KW-1185">Reference proteome</keyword>
<feature type="region of interest" description="Disordered" evidence="6">
    <location>
        <begin position="1042"/>
        <end position="1083"/>
    </location>
</feature>
<feature type="compositionally biased region" description="Basic and acidic residues" evidence="6">
    <location>
        <begin position="578"/>
        <end position="587"/>
    </location>
</feature>
<dbReference type="InterPro" id="IPR014722">
    <property type="entry name" value="Rib_uL2_dom2"/>
</dbReference>
<dbReference type="Gene3D" id="3.30.230.130">
    <property type="entry name" value="Cullin, Chain C, Domain 2"/>
    <property type="match status" value="1"/>
</dbReference>
<dbReference type="Pfam" id="PF26557">
    <property type="entry name" value="Cullin_AB"/>
    <property type="match status" value="1"/>
</dbReference>
<dbReference type="Pfam" id="PF23168">
    <property type="entry name" value="CUL7_CUL9_N"/>
    <property type="match status" value="1"/>
</dbReference>
<feature type="domain" description="DOC" evidence="8">
    <location>
        <begin position="751"/>
        <end position="930"/>
    </location>
</feature>
<evidence type="ECO:0000256" key="4">
    <source>
        <dbReference type="ARBA" id="ARBA00022843"/>
    </source>
</evidence>
<dbReference type="Gene3D" id="2.60.120.260">
    <property type="entry name" value="Galactose-binding domain-like"/>
    <property type="match status" value="1"/>
</dbReference>
<reference evidence="9" key="1">
    <citation type="submission" date="2025-08" db="UniProtKB">
        <authorList>
            <consortium name="Ensembl"/>
        </authorList>
    </citation>
    <scope>IDENTIFICATION</scope>
</reference>
<accession>A0A8D2Q4F6</accession>
<dbReference type="InterPro" id="IPR045093">
    <property type="entry name" value="Cullin"/>
</dbReference>
<evidence type="ECO:0000313" key="9">
    <source>
        <dbReference type="Ensembl" id="ENSVKKP00000018808.1"/>
    </source>
</evidence>